<dbReference type="InterPro" id="IPR002659">
    <property type="entry name" value="Glyco_trans_31"/>
</dbReference>
<keyword evidence="9" id="KW-1133">Transmembrane helix</keyword>
<dbReference type="PANTHER" id="PTHR11214">
    <property type="entry name" value="BETA-1,3-N-ACETYLGLUCOSAMINYLTRANSFERASE"/>
    <property type="match status" value="1"/>
</dbReference>
<comment type="cofactor">
    <cofactor evidence="1">
        <name>Mn(2+)</name>
        <dbReference type="ChEBI" id="CHEBI:29035"/>
    </cofactor>
</comment>
<evidence type="ECO:0000256" key="13">
    <source>
        <dbReference type="ARBA" id="ARBA00023211"/>
    </source>
</evidence>
<keyword evidence="11" id="KW-0472">Membrane</keyword>
<evidence type="ECO:0000256" key="10">
    <source>
        <dbReference type="ARBA" id="ARBA00023034"/>
    </source>
</evidence>
<evidence type="ECO:0000256" key="3">
    <source>
        <dbReference type="ARBA" id="ARBA00004922"/>
    </source>
</evidence>
<evidence type="ECO:0000256" key="6">
    <source>
        <dbReference type="ARBA" id="ARBA00022679"/>
    </source>
</evidence>
<evidence type="ECO:0000256" key="5">
    <source>
        <dbReference type="ARBA" id="ARBA00022676"/>
    </source>
</evidence>
<keyword evidence="19" id="KW-1185">Reference proteome</keyword>
<comment type="pathway">
    <text evidence="3">Protein modification; protein glycosylation.</text>
</comment>
<keyword evidence="7" id="KW-0812">Transmembrane</keyword>
<keyword evidence="17" id="KW-0732">Signal</keyword>
<dbReference type="GO" id="GO:0030311">
    <property type="term" value="P:poly-N-acetyllactosamine biosynthetic process"/>
    <property type="evidence" value="ECO:0007669"/>
    <property type="project" value="TreeGrafter"/>
</dbReference>
<keyword evidence="6" id="KW-0808">Transferase</keyword>
<dbReference type="InParanoid" id="A0A673BC89"/>
<dbReference type="FunFam" id="3.90.550.50:FF:000010">
    <property type="entry name" value="Hexosyltransferase"/>
    <property type="match status" value="1"/>
</dbReference>
<dbReference type="GO" id="GO:0008532">
    <property type="term" value="F:N-acetyllactosaminide beta-1,3-N-acetylglucosaminyltransferase activity"/>
    <property type="evidence" value="ECO:0007669"/>
    <property type="project" value="UniProtKB-EC"/>
</dbReference>
<accession>A0A673BC89</accession>
<reference evidence="18" key="3">
    <citation type="submission" date="2025-09" db="UniProtKB">
        <authorList>
            <consortium name="Ensembl"/>
        </authorList>
    </citation>
    <scope>IDENTIFICATION</scope>
</reference>
<evidence type="ECO:0000313" key="18">
    <source>
        <dbReference type="Ensembl" id="ENSSORP00005040086.1"/>
    </source>
</evidence>
<dbReference type="AlphaFoldDB" id="A0A673BC89"/>
<dbReference type="Proteomes" id="UP000472271">
    <property type="component" value="Chromosome 13"/>
</dbReference>
<feature type="chain" id="PRO_5025405608" description="Hexosyltransferase" evidence="17">
    <location>
        <begin position="29"/>
        <end position="393"/>
    </location>
</feature>
<evidence type="ECO:0000256" key="12">
    <source>
        <dbReference type="ARBA" id="ARBA00023180"/>
    </source>
</evidence>
<evidence type="ECO:0000313" key="19">
    <source>
        <dbReference type="Proteomes" id="UP000472271"/>
    </source>
</evidence>
<dbReference type="PANTHER" id="PTHR11214:SF87">
    <property type="entry name" value="UDP-GLCNAC:BETAGAL BETA-1,3-N-ACETYLGLUCOSAMINYLTRANSFERASE 8"/>
    <property type="match status" value="1"/>
</dbReference>
<evidence type="ECO:0000256" key="17">
    <source>
        <dbReference type="SAM" id="SignalP"/>
    </source>
</evidence>
<evidence type="ECO:0000256" key="11">
    <source>
        <dbReference type="ARBA" id="ARBA00023136"/>
    </source>
</evidence>
<dbReference type="GO" id="GO:0016262">
    <property type="term" value="F:protein N-acetylglucosaminyltransferase activity"/>
    <property type="evidence" value="ECO:0007669"/>
    <property type="project" value="TreeGrafter"/>
</dbReference>
<evidence type="ECO:0000256" key="16">
    <source>
        <dbReference type="RuleBase" id="RU363063"/>
    </source>
</evidence>
<keyword evidence="5 16" id="KW-0328">Glycosyltransferase</keyword>
<dbReference type="EC" id="2.4.1.-" evidence="16"/>
<comment type="catalytic activity">
    <reaction evidence="14">
        <text>a beta-D-galactosyl-(1-&gt;4)-N-acetyl-beta-D-glucosaminyl derivative + UDP-N-acetyl-alpha-D-glucosamine = an N-acetyl-beta-D-glucosaminyl-(1-&gt;3)-beta-D-galactosyl-(1-&gt;4)-N-acetyl-beta-D-glucosaminyl derivative + UDP + H(+)</text>
        <dbReference type="Rhea" id="RHEA:14389"/>
        <dbReference type="ChEBI" id="CHEBI:15378"/>
        <dbReference type="ChEBI" id="CHEBI:57705"/>
        <dbReference type="ChEBI" id="CHEBI:58223"/>
        <dbReference type="ChEBI" id="CHEBI:133507"/>
        <dbReference type="ChEBI" id="CHEBI:134090"/>
        <dbReference type="EC" id="2.4.1.149"/>
    </reaction>
</comment>
<keyword evidence="8" id="KW-0735">Signal-anchor</keyword>
<keyword evidence="10 16" id="KW-0333">Golgi apparatus</keyword>
<evidence type="ECO:0000256" key="1">
    <source>
        <dbReference type="ARBA" id="ARBA00001936"/>
    </source>
</evidence>
<dbReference type="Ensembl" id="ENSSORT00005041122.1">
    <property type="protein sequence ID" value="ENSSORP00005040086.1"/>
    <property type="gene ID" value="ENSSORG00005018694.1"/>
</dbReference>
<name>A0A673BC89_9TELE</name>
<keyword evidence="13" id="KW-0464">Manganese</keyword>
<dbReference type="GO" id="GO:0006493">
    <property type="term" value="P:protein O-linked glycosylation"/>
    <property type="evidence" value="ECO:0007669"/>
    <property type="project" value="TreeGrafter"/>
</dbReference>
<evidence type="ECO:0000256" key="2">
    <source>
        <dbReference type="ARBA" id="ARBA00004323"/>
    </source>
</evidence>
<organism evidence="18 19">
    <name type="scientific">Sphaeramia orbicularis</name>
    <name type="common">orbiculate cardinalfish</name>
    <dbReference type="NCBI Taxonomy" id="375764"/>
    <lineage>
        <taxon>Eukaryota</taxon>
        <taxon>Metazoa</taxon>
        <taxon>Chordata</taxon>
        <taxon>Craniata</taxon>
        <taxon>Vertebrata</taxon>
        <taxon>Euteleostomi</taxon>
        <taxon>Actinopterygii</taxon>
        <taxon>Neopterygii</taxon>
        <taxon>Teleostei</taxon>
        <taxon>Neoteleostei</taxon>
        <taxon>Acanthomorphata</taxon>
        <taxon>Gobiaria</taxon>
        <taxon>Kurtiformes</taxon>
        <taxon>Apogonoidei</taxon>
        <taxon>Apogonidae</taxon>
        <taxon>Apogoninae</taxon>
        <taxon>Sphaeramia</taxon>
    </lineage>
</organism>
<dbReference type="Pfam" id="PF01762">
    <property type="entry name" value="Galactosyl_T"/>
    <property type="match status" value="1"/>
</dbReference>
<proteinExistence type="inferred from homology"/>
<evidence type="ECO:0000256" key="8">
    <source>
        <dbReference type="ARBA" id="ARBA00022968"/>
    </source>
</evidence>
<protein>
    <recommendedName>
        <fullName evidence="16">Hexosyltransferase</fullName>
        <ecNumber evidence="16">2.4.1.-</ecNumber>
    </recommendedName>
</protein>
<dbReference type="GO" id="GO:0000139">
    <property type="term" value="C:Golgi membrane"/>
    <property type="evidence" value="ECO:0007669"/>
    <property type="project" value="UniProtKB-SubCell"/>
</dbReference>
<evidence type="ECO:0000256" key="7">
    <source>
        <dbReference type="ARBA" id="ARBA00022692"/>
    </source>
</evidence>
<dbReference type="Gene3D" id="3.90.550.50">
    <property type="match status" value="1"/>
</dbReference>
<sequence>YLDPMRRIQTFIAMVLLIPVVDVGSSKQENITLPHPDVFRVSVSESLTQTIPQNGAYWNRLLYSALKNVDNESRSKHEPPWPQCRETSQEPLKTNIHDFNSYPALFQDFLQGMNCRFPPVLIDQPNKCTSSDAKGDSKTFLLFAIKSRPAHFEQRQAVRDTWGQEGLYQNNLRVRTVFLLGSSLPDDPDLTSLLSFEAKTFGDVLQWDFHDSFLNLTLKMNMLLQWTLKNCPHVSFMFSGDDDVFVNTPALLSYLQSHEPSKASQLYVGQVINTASPLRNPSSKYYIPLSFYDGPYPAYVGGGGFVFSGVLLQKLYGISHAIPFFPIDDVYNGMCFKALGISPEPHAGFQTFDVNEQDRENLCVHKSIILVHQRSPQQMKKLWKGIHSPFLTC</sequence>
<evidence type="ECO:0000256" key="14">
    <source>
        <dbReference type="ARBA" id="ARBA00050470"/>
    </source>
</evidence>
<comment type="similarity">
    <text evidence="4 16">Belongs to the glycosyltransferase 31 family.</text>
</comment>
<gene>
    <name evidence="18" type="primary">b3gnt2l</name>
</gene>
<keyword evidence="12" id="KW-0325">Glycoprotein</keyword>
<feature type="signal peptide" evidence="17">
    <location>
        <begin position="1"/>
        <end position="28"/>
    </location>
</feature>
<evidence type="ECO:0000256" key="15">
    <source>
        <dbReference type="ARBA" id="ARBA00065824"/>
    </source>
</evidence>
<reference evidence="18" key="2">
    <citation type="submission" date="2025-08" db="UniProtKB">
        <authorList>
            <consortium name="Ensembl"/>
        </authorList>
    </citation>
    <scope>IDENTIFICATION</scope>
</reference>
<comment type="subcellular location">
    <subcellularLocation>
        <location evidence="2 16">Golgi apparatus membrane</location>
        <topology evidence="2 16">Single-pass type II membrane protein</topology>
    </subcellularLocation>
</comment>
<evidence type="ECO:0000256" key="9">
    <source>
        <dbReference type="ARBA" id="ARBA00022989"/>
    </source>
</evidence>
<evidence type="ECO:0000256" key="4">
    <source>
        <dbReference type="ARBA" id="ARBA00008661"/>
    </source>
</evidence>
<reference evidence="18" key="1">
    <citation type="submission" date="2019-06" db="EMBL/GenBank/DDBJ databases">
        <authorList>
            <consortium name="Wellcome Sanger Institute Data Sharing"/>
        </authorList>
    </citation>
    <scope>NUCLEOTIDE SEQUENCE [LARGE SCALE GENOMIC DNA]</scope>
</reference>
<comment type="subunit">
    <text evidence="15">Interacts with B3GNT8; this interaction greatly increases B3GNT2 catalytic activity, independently of B3GNT8 enzymatic activity.</text>
</comment>